<evidence type="ECO:0000313" key="2">
    <source>
        <dbReference type="Proteomes" id="UP000835052"/>
    </source>
</evidence>
<comment type="caution">
    <text evidence="1">The sequence shown here is derived from an EMBL/GenBank/DDBJ whole genome shotgun (WGS) entry which is preliminary data.</text>
</comment>
<keyword evidence="2" id="KW-1185">Reference proteome</keyword>
<accession>A0A8S1HLL5</accession>
<dbReference type="AlphaFoldDB" id="A0A8S1HLL5"/>
<dbReference type="EMBL" id="CAJGYM010000053">
    <property type="protein sequence ID" value="CAD6195278.1"/>
    <property type="molecule type" value="Genomic_DNA"/>
</dbReference>
<sequence length="129" mass="14419">MRRGGESRRSSERKRVTECLGARKVVLVEPVEMFVLCGSGRMRSRWKCCEQREDEAVRFKTGLTVVCRLLSFSGLSSRLSVCDSPLSRQPADHQTSASSITRSLDEQGAAHSRFRAADMLLHCAMPTLD</sequence>
<organism evidence="1 2">
    <name type="scientific">Caenorhabditis auriculariae</name>
    <dbReference type="NCBI Taxonomy" id="2777116"/>
    <lineage>
        <taxon>Eukaryota</taxon>
        <taxon>Metazoa</taxon>
        <taxon>Ecdysozoa</taxon>
        <taxon>Nematoda</taxon>
        <taxon>Chromadorea</taxon>
        <taxon>Rhabditida</taxon>
        <taxon>Rhabditina</taxon>
        <taxon>Rhabditomorpha</taxon>
        <taxon>Rhabditoidea</taxon>
        <taxon>Rhabditidae</taxon>
        <taxon>Peloderinae</taxon>
        <taxon>Caenorhabditis</taxon>
    </lineage>
</organism>
<proteinExistence type="predicted"/>
<name>A0A8S1HLL5_9PELO</name>
<gene>
    <name evidence="1" type="ORF">CAUJ_LOCUS11197</name>
</gene>
<protein>
    <submittedName>
        <fullName evidence="1">Uncharacterized protein</fullName>
    </submittedName>
</protein>
<reference evidence="1" key="1">
    <citation type="submission" date="2020-10" db="EMBL/GenBank/DDBJ databases">
        <authorList>
            <person name="Kikuchi T."/>
        </authorList>
    </citation>
    <scope>NUCLEOTIDE SEQUENCE</scope>
    <source>
        <strain evidence="1">NKZ352</strain>
    </source>
</reference>
<dbReference type="Proteomes" id="UP000835052">
    <property type="component" value="Unassembled WGS sequence"/>
</dbReference>
<evidence type="ECO:0000313" key="1">
    <source>
        <dbReference type="EMBL" id="CAD6195278.1"/>
    </source>
</evidence>